<dbReference type="Proteomes" id="UP000184041">
    <property type="component" value="Unassembled WGS sequence"/>
</dbReference>
<evidence type="ECO:0000256" key="1">
    <source>
        <dbReference type="SAM" id="Phobius"/>
    </source>
</evidence>
<name>A0A1M4W7V4_9BACT</name>
<dbReference type="PANTHER" id="PTHR30273:SF2">
    <property type="entry name" value="PROTEIN FECR"/>
    <property type="match status" value="1"/>
</dbReference>
<evidence type="ECO:0000313" key="5">
    <source>
        <dbReference type="Proteomes" id="UP000184041"/>
    </source>
</evidence>
<dbReference type="Gene3D" id="3.55.50.30">
    <property type="match status" value="1"/>
</dbReference>
<accession>A0A1M4W7V4</accession>
<dbReference type="AlphaFoldDB" id="A0A1M4W7V4"/>
<dbReference type="InterPro" id="IPR006860">
    <property type="entry name" value="FecR"/>
</dbReference>
<dbReference type="PIRSF" id="PIRSF018266">
    <property type="entry name" value="FecR"/>
    <property type="match status" value="1"/>
</dbReference>
<sequence>MKEKRHIIGQLLDDPSFVRWVEGDLNRRQAKRWNRWVQKSEQNRKLAKEAQKRITGFSFGDPVLPDVQSEWKNIYREVASKKEARGIAQKMSNDQNRDPLSMVLKAAAVLLVGAFMGLAAYMYQEPVPEEEPVALRTVQTEYGEKRTINLSDGSTLILAPKSKITYRENWLEKPVKRINLEGEAYFSIASQGTTGQPTFVVNTEDGSASVWGTRFTMDTYGTGTRVVLEEGEVRILSEEAEATEKSATTIQPGQMIRYSKSDNTVELKEVNPRVYTSWSTNELFFDNTPLSVLTNRIERTYGVEVKAEDDELLQKKLSGSVDFRSLEGLTSAVAEVFEIQIHRSGETLIIKQ</sequence>
<keyword evidence="1" id="KW-0812">Transmembrane</keyword>
<dbReference type="Pfam" id="PF04773">
    <property type="entry name" value="FecR"/>
    <property type="match status" value="1"/>
</dbReference>
<feature type="domain" description="FecR protein" evidence="2">
    <location>
        <begin position="137"/>
        <end position="234"/>
    </location>
</feature>
<dbReference type="OrthoDB" id="645173at2"/>
<dbReference type="GO" id="GO:0016989">
    <property type="term" value="F:sigma factor antagonist activity"/>
    <property type="evidence" value="ECO:0007669"/>
    <property type="project" value="TreeGrafter"/>
</dbReference>
<evidence type="ECO:0000259" key="3">
    <source>
        <dbReference type="Pfam" id="PF16344"/>
    </source>
</evidence>
<dbReference type="InterPro" id="IPR012373">
    <property type="entry name" value="Ferrdict_sens_TM"/>
</dbReference>
<evidence type="ECO:0000313" key="4">
    <source>
        <dbReference type="EMBL" id="SHE77052.1"/>
    </source>
</evidence>
<dbReference type="RefSeq" id="WP_073059659.1">
    <property type="nucleotide sequence ID" value="NZ_FQUS01000003.1"/>
</dbReference>
<evidence type="ECO:0000259" key="2">
    <source>
        <dbReference type="Pfam" id="PF04773"/>
    </source>
</evidence>
<protein>
    <submittedName>
        <fullName evidence="4">FecR family protein</fullName>
    </submittedName>
</protein>
<dbReference type="STRING" id="1194090.SAMN05443144_103141"/>
<keyword evidence="1" id="KW-1133">Transmembrane helix</keyword>
<feature type="domain" description="Protein FecR C-terminal" evidence="3">
    <location>
        <begin position="283"/>
        <end position="350"/>
    </location>
</feature>
<dbReference type="PANTHER" id="PTHR30273">
    <property type="entry name" value="PERIPLASMIC SIGNAL SENSOR AND SIGMA FACTOR ACTIVATOR FECR-RELATED"/>
    <property type="match status" value="1"/>
</dbReference>
<dbReference type="Gene3D" id="2.60.120.1440">
    <property type="match status" value="1"/>
</dbReference>
<reference evidence="4 5" key="1">
    <citation type="submission" date="2016-11" db="EMBL/GenBank/DDBJ databases">
        <authorList>
            <person name="Jaros S."/>
            <person name="Januszkiewicz K."/>
            <person name="Wedrychowicz H."/>
        </authorList>
    </citation>
    <scope>NUCLEOTIDE SEQUENCE [LARGE SCALE GENOMIC DNA]</scope>
    <source>
        <strain evidence="4 5">DSM 21986</strain>
    </source>
</reference>
<dbReference type="Pfam" id="PF16344">
    <property type="entry name" value="FecR_C"/>
    <property type="match status" value="1"/>
</dbReference>
<dbReference type="EMBL" id="FQUS01000003">
    <property type="protein sequence ID" value="SHE77052.1"/>
    <property type="molecule type" value="Genomic_DNA"/>
</dbReference>
<keyword evidence="5" id="KW-1185">Reference proteome</keyword>
<gene>
    <name evidence="4" type="ORF">SAMN05443144_103141</name>
</gene>
<feature type="transmembrane region" description="Helical" evidence="1">
    <location>
        <begin position="100"/>
        <end position="123"/>
    </location>
</feature>
<dbReference type="InterPro" id="IPR032508">
    <property type="entry name" value="FecR_C"/>
</dbReference>
<proteinExistence type="predicted"/>
<organism evidence="4 5">
    <name type="scientific">Fodinibius roseus</name>
    <dbReference type="NCBI Taxonomy" id="1194090"/>
    <lineage>
        <taxon>Bacteria</taxon>
        <taxon>Pseudomonadati</taxon>
        <taxon>Balneolota</taxon>
        <taxon>Balneolia</taxon>
        <taxon>Balneolales</taxon>
        <taxon>Balneolaceae</taxon>
        <taxon>Fodinibius</taxon>
    </lineage>
</organism>
<keyword evidence="1" id="KW-0472">Membrane</keyword>